<dbReference type="GO" id="GO:0010608">
    <property type="term" value="P:post-transcriptional regulation of gene expression"/>
    <property type="evidence" value="ECO:0007669"/>
    <property type="project" value="TreeGrafter"/>
</dbReference>
<evidence type="ECO:0000256" key="2">
    <source>
        <dbReference type="PROSITE-ProRule" id="PRU00317"/>
    </source>
</evidence>
<dbReference type="GO" id="GO:0003730">
    <property type="term" value="F:mRNA 3'-UTR binding"/>
    <property type="evidence" value="ECO:0007669"/>
    <property type="project" value="TreeGrafter"/>
</dbReference>
<accession>A0A1I8FLI9</accession>
<dbReference type="Gene3D" id="1.25.10.10">
    <property type="entry name" value="Leucine-rich Repeat Variant"/>
    <property type="match status" value="1"/>
</dbReference>
<dbReference type="WBParaSite" id="maker-unitig_39787-snap-gene-0.2-mRNA-1">
    <property type="protein sequence ID" value="maker-unitig_39787-snap-gene-0.2-mRNA-1"/>
    <property type="gene ID" value="maker-unitig_39787-snap-gene-0.2"/>
</dbReference>
<keyword evidence="3" id="KW-1185">Reference proteome</keyword>
<protein>
    <submittedName>
        <fullName evidence="4">RPAP3_C domain-containing protein</fullName>
    </submittedName>
</protein>
<dbReference type="AlphaFoldDB" id="A0A1I8FLI9"/>
<dbReference type="PANTHER" id="PTHR12537">
    <property type="entry name" value="RNA BINDING PROTEIN PUMILIO-RELATED"/>
    <property type="match status" value="1"/>
</dbReference>
<reference evidence="4" key="1">
    <citation type="submission" date="2016-11" db="UniProtKB">
        <authorList>
            <consortium name="WormBaseParasite"/>
        </authorList>
    </citation>
    <scope>IDENTIFICATION</scope>
</reference>
<proteinExistence type="predicted"/>
<organism evidence="3 4">
    <name type="scientific">Macrostomum lignano</name>
    <dbReference type="NCBI Taxonomy" id="282301"/>
    <lineage>
        <taxon>Eukaryota</taxon>
        <taxon>Metazoa</taxon>
        <taxon>Spiralia</taxon>
        <taxon>Lophotrochozoa</taxon>
        <taxon>Platyhelminthes</taxon>
        <taxon>Rhabditophora</taxon>
        <taxon>Macrostomorpha</taxon>
        <taxon>Macrostomida</taxon>
        <taxon>Macrostomidae</taxon>
        <taxon>Macrostomum</taxon>
    </lineage>
</organism>
<feature type="repeat" description="Pumilio" evidence="2">
    <location>
        <begin position="213"/>
        <end position="248"/>
    </location>
</feature>
<evidence type="ECO:0000313" key="4">
    <source>
        <dbReference type="WBParaSite" id="maker-unitig_39787-snap-gene-0.2-mRNA-1"/>
    </source>
</evidence>
<name>A0A1I8FLI9_9PLAT</name>
<keyword evidence="1" id="KW-0677">Repeat</keyword>
<dbReference type="PROSITE" id="PS50302">
    <property type="entry name" value="PUM"/>
    <property type="match status" value="1"/>
</dbReference>
<dbReference type="InterPro" id="IPR011989">
    <property type="entry name" value="ARM-like"/>
</dbReference>
<dbReference type="SMART" id="SM00025">
    <property type="entry name" value="Pumilio"/>
    <property type="match status" value="1"/>
</dbReference>
<dbReference type="Proteomes" id="UP000095280">
    <property type="component" value="Unplaced"/>
</dbReference>
<dbReference type="GO" id="GO:0005737">
    <property type="term" value="C:cytoplasm"/>
    <property type="evidence" value="ECO:0007669"/>
    <property type="project" value="TreeGrafter"/>
</dbReference>
<dbReference type="PANTHER" id="PTHR12537:SF12">
    <property type="entry name" value="MATERNAL PROTEIN PUMILIO"/>
    <property type="match status" value="1"/>
</dbReference>
<sequence>TECELARVPTPPAGSTGPHLLDVGGGGAIYAAGGIANDKRWGSSGGGASTIEAAGDLDVASRFGRLNIWDQQGRGGAGGRCGGASAGRRLPGLMHRGGALGPSKDSPNVCCQCATAAAAAAAAALAVSRLLEEFPAEPTDPILVWKKIWSPPVTWLRPARLAFIQQKLRIGQPSRERTQVFGELLPQSYSLMTDRKFFEFGHNQNSGQILDSRLRGQVLSLALQMYGCRVIQKALESVSSDQQVEIAKELDGNVDK</sequence>
<dbReference type="InterPro" id="IPR001313">
    <property type="entry name" value="Pumilio_RNA-bd_rpt"/>
</dbReference>
<dbReference type="InterPro" id="IPR016024">
    <property type="entry name" value="ARM-type_fold"/>
</dbReference>
<dbReference type="SUPFAM" id="SSF48371">
    <property type="entry name" value="ARM repeat"/>
    <property type="match status" value="1"/>
</dbReference>
<evidence type="ECO:0000256" key="1">
    <source>
        <dbReference type="ARBA" id="ARBA00022737"/>
    </source>
</evidence>
<evidence type="ECO:0000313" key="3">
    <source>
        <dbReference type="Proteomes" id="UP000095280"/>
    </source>
</evidence>
<dbReference type="Pfam" id="PF00806">
    <property type="entry name" value="PUF"/>
    <property type="match status" value="1"/>
</dbReference>